<dbReference type="PANTHER" id="PTHR10855:SF2">
    <property type="entry name" value="COP9 SIGNALOSOME COMPLEX SUBUNIT 4"/>
    <property type="match status" value="1"/>
</dbReference>
<feature type="domain" description="PCI" evidence="9">
    <location>
        <begin position="214"/>
        <end position="384"/>
    </location>
</feature>
<dbReference type="Proteomes" id="UP001303222">
    <property type="component" value="Unassembled WGS sequence"/>
</dbReference>
<evidence type="ECO:0000313" key="11">
    <source>
        <dbReference type="Proteomes" id="UP001303222"/>
    </source>
</evidence>
<comment type="subunit">
    <text evidence="4">Component of the COP9 signalosome (CSN) complex.</text>
</comment>
<dbReference type="InterPro" id="IPR040134">
    <property type="entry name" value="PSMD12/CSN4"/>
</dbReference>
<dbReference type="Gene3D" id="1.10.10.10">
    <property type="entry name" value="Winged helix-like DNA-binding domain superfamily/Winged helix DNA-binding domain"/>
    <property type="match status" value="1"/>
</dbReference>
<dbReference type="GO" id="GO:0005829">
    <property type="term" value="C:cytosol"/>
    <property type="evidence" value="ECO:0007669"/>
    <property type="project" value="TreeGrafter"/>
</dbReference>
<reference evidence="10" key="1">
    <citation type="journal article" date="2023" name="Mol. Phylogenet. Evol.">
        <title>Genome-scale phylogeny and comparative genomics of the fungal order Sordariales.</title>
        <authorList>
            <person name="Hensen N."/>
            <person name="Bonometti L."/>
            <person name="Westerberg I."/>
            <person name="Brannstrom I.O."/>
            <person name="Guillou S."/>
            <person name="Cros-Aarteil S."/>
            <person name="Calhoun S."/>
            <person name="Haridas S."/>
            <person name="Kuo A."/>
            <person name="Mondo S."/>
            <person name="Pangilinan J."/>
            <person name="Riley R."/>
            <person name="LaButti K."/>
            <person name="Andreopoulos B."/>
            <person name="Lipzen A."/>
            <person name="Chen C."/>
            <person name="Yan M."/>
            <person name="Daum C."/>
            <person name="Ng V."/>
            <person name="Clum A."/>
            <person name="Steindorff A."/>
            <person name="Ohm R.A."/>
            <person name="Martin F."/>
            <person name="Silar P."/>
            <person name="Natvig D.O."/>
            <person name="Lalanne C."/>
            <person name="Gautier V."/>
            <person name="Ament-Velasquez S.L."/>
            <person name="Kruys A."/>
            <person name="Hutchinson M.I."/>
            <person name="Powell A.J."/>
            <person name="Barry K."/>
            <person name="Miller A.N."/>
            <person name="Grigoriev I.V."/>
            <person name="Debuchy R."/>
            <person name="Gladieux P."/>
            <person name="Hiltunen Thoren M."/>
            <person name="Johannesson H."/>
        </authorList>
    </citation>
    <scope>NUCLEOTIDE SEQUENCE</scope>
    <source>
        <strain evidence="10">CBS 626.80</strain>
    </source>
</reference>
<keyword evidence="7" id="KW-0736">Signalosome</keyword>
<keyword evidence="8" id="KW-0539">Nucleus</keyword>
<evidence type="ECO:0000256" key="8">
    <source>
        <dbReference type="ARBA" id="ARBA00023242"/>
    </source>
</evidence>
<evidence type="ECO:0000256" key="1">
    <source>
        <dbReference type="ARBA" id="ARBA00004123"/>
    </source>
</evidence>
<dbReference type="SUPFAM" id="SSF46785">
    <property type="entry name" value="Winged helix' DNA-binding domain"/>
    <property type="match status" value="1"/>
</dbReference>
<proteinExistence type="inferred from homology"/>
<evidence type="ECO:0000256" key="2">
    <source>
        <dbReference type="ARBA" id="ARBA00004496"/>
    </source>
</evidence>
<evidence type="ECO:0000256" key="5">
    <source>
        <dbReference type="ARBA" id="ARBA00014881"/>
    </source>
</evidence>
<accession>A0AAN6SEU8</accession>
<organism evidence="10 11">
    <name type="scientific">Pseudoneurospora amorphoporcata</name>
    <dbReference type="NCBI Taxonomy" id="241081"/>
    <lineage>
        <taxon>Eukaryota</taxon>
        <taxon>Fungi</taxon>
        <taxon>Dikarya</taxon>
        <taxon>Ascomycota</taxon>
        <taxon>Pezizomycotina</taxon>
        <taxon>Sordariomycetes</taxon>
        <taxon>Sordariomycetidae</taxon>
        <taxon>Sordariales</taxon>
        <taxon>Sordariaceae</taxon>
        <taxon>Pseudoneurospora</taxon>
    </lineage>
</organism>
<dbReference type="GO" id="GO:0008180">
    <property type="term" value="C:COP9 signalosome"/>
    <property type="evidence" value="ECO:0007669"/>
    <property type="project" value="UniProtKB-KW"/>
</dbReference>
<dbReference type="PANTHER" id="PTHR10855">
    <property type="entry name" value="26S PROTEASOME NON-ATPASE REGULATORY SUBUNIT 12/COP9 SIGNALOSOME COMPLEX SUBUNIT 4"/>
    <property type="match status" value="1"/>
</dbReference>
<gene>
    <name evidence="10" type="ORF">QBC32DRAFT_344965</name>
</gene>
<dbReference type="SMART" id="SM00088">
    <property type="entry name" value="PINT"/>
    <property type="match status" value="1"/>
</dbReference>
<dbReference type="InterPro" id="IPR036388">
    <property type="entry name" value="WH-like_DNA-bd_sf"/>
</dbReference>
<dbReference type="Pfam" id="PF22241">
    <property type="entry name" value="PSMD12-CSN4_N"/>
    <property type="match status" value="1"/>
</dbReference>
<evidence type="ECO:0000256" key="3">
    <source>
        <dbReference type="ARBA" id="ARBA00010417"/>
    </source>
</evidence>
<evidence type="ECO:0000256" key="6">
    <source>
        <dbReference type="ARBA" id="ARBA00022490"/>
    </source>
</evidence>
<name>A0AAN6SEU8_9PEZI</name>
<sequence length="438" mass="47691">MASPELVEDLALVLGLSQPERPAAYKSIMATFSSNPDAAQCTEDLIAITDTIFSESLGVVATRALVIDLIDSLKSLASGSGGVPSETTSRVWLDVGKVIAEHITSNPSLSTSLVDQTATIYEDLIAAAYESQDSFTEAAKTLAAIPLDSSQRRVSDQYKADLWIRIIRNYLEDDDATSAETYLNKLKNIIHNVAVDNPELNLHFKLSAARIQDSNRQFLAASQSYYDISLSPAIAEEERLHTLSMAIKCAVLAPAGPPRSRVLGRLYKDERSASLEQYGILEKMFLDRLLTKTEVDKFAQDLAPHQLATTSDGSTVLAKAMVEHNLLAVSRLYRNIGFDALGSWLGLDSGNKAEEITARMIEQGRLAGSIDQIDRVIYFESGQEASGEKGSGRVEVPVGKEMRRQDGMVQALAEDLERITDDLLAEFPQLVPAGVPGN</sequence>
<keyword evidence="11" id="KW-1185">Reference proteome</keyword>
<dbReference type="InterPro" id="IPR036390">
    <property type="entry name" value="WH_DNA-bd_sf"/>
</dbReference>
<comment type="subcellular location">
    <subcellularLocation>
        <location evidence="2">Cytoplasm</location>
    </subcellularLocation>
    <subcellularLocation>
        <location evidence="1">Nucleus</location>
    </subcellularLocation>
</comment>
<dbReference type="Pfam" id="PF01399">
    <property type="entry name" value="PCI"/>
    <property type="match status" value="1"/>
</dbReference>
<dbReference type="EMBL" id="MU859159">
    <property type="protein sequence ID" value="KAK3951019.1"/>
    <property type="molecule type" value="Genomic_DNA"/>
</dbReference>
<dbReference type="PROSITE" id="PS50250">
    <property type="entry name" value="PCI"/>
    <property type="match status" value="1"/>
</dbReference>
<keyword evidence="6" id="KW-0963">Cytoplasm</keyword>
<reference evidence="10" key="2">
    <citation type="submission" date="2023-06" db="EMBL/GenBank/DDBJ databases">
        <authorList>
            <consortium name="Lawrence Berkeley National Laboratory"/>
            <person name="Mondo S.J."/>
            <person name="Hensen N."/>
            <person name="Bonometti L."/>
            <person name="Westerberg I."/>
            <person name="Brannstrom I.O."/>
            <person name="Guillou S."/>
            <person name="Cros-Aarteil S."/>
            <person name="Calhoun S."/>
            <person name="Haridas S."/>
            <person name="Kuo A."/>
            <person name="Pangilinan J."/>
            <person name="Riley R."/>
            <person name="Labutti K."/>
            <person name="Andreopoulos B."/>
            <person name="Lipzen A."/>
            <person name="Chen C."/>
            <person name="Yanf M."/>
            <person name="Daum C."/>
            <person name="Ng V."/>
            <person name="Clum A."/>
            <person name="Steindorff A."/>
            <person name="Ohm R."/>
            <person name="Martin F."/>
            <person name="Silar P."/>
            <person name="Natvig D."/>
            <person name="Lalanne C."/>
            <person name="Gautier V."/>
            <person name="Ament-Velasquez S.L."/>
            <person name="Kruys A."/>
            <person name="Hutchinson M.I."/>
            <person name="Powell A.J."/>
            <person name="Barry K."/>
            <person name="Miller A.N."/>
            <person name="Grigoriev I.V."/>
            <person name="Debuchy R."/>
            <person name="Gladieux P."/>
            <person name="Thoren M.H."/>
            <person name="Johannesson H."/>
        </authorList>
    </citation>
    <scope>NUCLEOTIDE SEQUENCE</scope>
    <source>
        <strain evidence="10">CBS 626.80</strain>
    </source>
</reference>
<comment type="similarity">
    <text evidence="3">Belongs to the CSN4 family.</text>
</comment>
<comment type="caution">
    <text evidence="10">The sequence shown here is derived from an EMBL/GenBank/DDBJ whole genome shotgun (WGS) entry which is preliminary data.</text>
</comment>
<evidence type="ECO:0000313" key="10">
    <source>
        <dbReference type="EMBL" id="KAK3951019.1"/>
    </source>
</evidence>
<dbReference type="InterPro" id="IPR000717">
    <property type="entry name" value="PCI_dom"/>
</dbReference>
<dbReference type="AlphaFoldDB" id="A0AAN6SEU8"/>
<evidence type="ECO:0000256" key="4">
    <source>
        <dbReference type="ARBA" id="ARBA00011098"/>
    </source>
</evidence>
<protein>
    <recommendedName>
        <fullName evidence="5">COP9 signalosome complex subunit 4</fullName>
    </recommendedName>
</protein>
<dbReference type="FunFam" id="1.10.10.10:FF:000190">
    <property type="entry name" value="COP9 signalosome complex subunit 4"/>
    <property type="match status" value="1"/>
</dbReference>
<dbReference type="InterPro" id="IPR054559">
    <property type="entry name" value="PSMD12-CSN4-like_N"/>
</dbReference>
<evidence type="ECO:0000256" key="7">
    <source>
        <dbReference type="ARBA" id="ARBA00022790"/>
    </source>
</evidence>
<evidence type="ECO:0000259" key="9">
    <source>
        <dbReference type="PROSITE" id="PS50250"/>
    </source>
</evidence>